<accession>A0A6I0EWN2</accession>
<proteinExistence type="predicted"/>
<dbReference type="GO" id="GO:0032259">
    <property type="term" value="P:methylation"/>
    <property type="evidence" value="ECO:0007669"/>
    <property type="project" value="UniProtKB-KW"/>
</dbReference>
<dbReference type="OrthoDB" id="9794208at2"/>
<dbReference type="AlphaFoldDB" id="A0A6I0EWN2"/>
<dbReference type="RefSeq" id="WP_151619834.1">
    <property type="nucleotide sequence ID" value="NZ_WBXO01000005.1"/>
</dbReference>
<protein>
    <submittedName>
        <fullName evidence="3">SAM-dependent methyltransferase</fullName>
    </submittedName>
</protein>
<reference evidence="3 4" key="1">
    <citation type="submission" date="2019-10" db="EMBL/GenBank/DDBJ databases">
        <title>Whole-genome sequence of the extremophile Heliorestis acidaminivorans DSM 24790.</title>
        <authorList>
            <person name="Kyndt J.A."/>
            <person name="Meyer T.E."/>
        </authorList>
    </citation>
    <scope>NUCLEOTIDE SEQUENCE [LARGE SCALE GENOMIC DNA]</scope>
    <source>
        <strain evidence="3 4">DSM 24790</strain>
    </source>
</reference>
<dbReference type="GO" id="GO:0035243">
    <property type="term" value="F:protein-arginine omega-N symmetric methyltransferase activity"/>
    <property type="evidence" value="ECO:0007669"/>
    <property type="project" value="TreeGrafter"/>
</dbReference>
<dbReference type="PANTHER" id="PTHR12049">
    <property type="entry name" value="PROTEIN ARGININE METHYLTRANSFERASE NDUFAF7, MITOCHONDRIAL"/>
    <property type="match status" value="1"/>
</dbReference>
<name>A0A6I0EWN2_9FIRM</name>
<organism evidence="3 4">
    <name type="scientific">Heliorestis acidaminivorans</name>
    <dbReference type="NCBI Taxonomy" id="553427"/>
    <lineage>
        <taxon>Bacteria</taxon>
        <taxon>Bacillati</taxon>
        <taxon>Bacillota</taxon>
        <taxon>Clostridia</taxon>
        <taxon>Eubacteriales</taxon>
        <taxon>Heliobacteriaceae</taxon>
        <taxon>Heliorestis</taxon>
    </lineage>
</organism>
<keyword evidence="2 3" id="KW-0808">Transferase</keyword>
<dbReference type="InterPro" id="IPR038375">
    <property type="entry name" value="NDUFAF7_sf"/>
</dbReference>
<evidence type="ECO:0000256" key="1">
    <source>
        <dbReference type="ARBA" id="ARBA00022603"/>
    </source>
</evidence>
<dbReference type="EMBL" id="WBXO01000005">
    <property type="protein sequence ID" value="KAB2952557.1"/>
    <property type="molecule type" value="Genomic_DNA"/>
</dbReference>
<dbReference type="PANTHER" id="PTHR12049:SF7">
    <property type="entry name" value="PROTEIN ARGININE METHYLTRANSFERASE NDUFAF7, MITOCHONDRIAL"/>
    <property type="match status" value="1"/>
</dbReference>
<keyword evidence="1 3" id="KW-0489">Methyltransferase</keyword>
<dbReference type="InterPro" id="IPR029063">
    <property type="entry name" value="SAM-dependent_MTases_sf"/>
</dbReference>
<dbReference type="Proteomes" id="UP000468766">
    <property type="component" value="Unassembled WGS sequence"/>
</dbReference>
<gene>
    <name evidence="3" type="ORF">F9B85_07785</name>
</gene>
<dbReference type="Pfam" id="PF02636">
    <property type="entry name" value="Methyltransf_28"/>
    <property type="match status" value="1"/>
</dbReference>
<evidence type="ECO:0000313" key="3">
    <source>
        <dbReference type="EMBL" id="KAB2952557.1"/>
    </source>
</evidence>
<keyword evidence="4" id="KW-1185">Reference proteome</keyword>
<comment type="caution">
    <text evidence="3">The sequence shown here is derived from an EMBL/GenBank/DDBJ whole genome shotgun (WGS) entry which is preliminary data.</text>
</comment>
<dbReference type="Gene3D" id="3.40.50.12710">
    <property type="match status" value="1"/>
</dbReference>
<sequence>MDKLSHQCYDWAQNIAREATNQEMRHLELQQHLKNIITTEGSMTFRDFMELTLYHPDYGYYTAERSPLGPEGDFITSPEVSPLFGQLLARQIEEMWRHLDCPTPFSIIELGPGRGLMAHSILTALASTDLSNHLIYHLIEVSPQRRLEQKALLSELSTYSSYEDPAGMERGTYGWITAEQLPNKLQGLVLSNEFFDALPVHRLVYKDGKLQELYVALHDDNFAWQSGPISTTVVTDWADKHIWQRHITLEEGQIIEINPTMEDWVSFIDDHLQRGFVLTIDYGHPAEVLYHPSRFEGTLMTYYRHQANNDPFTHIGLKDLTTHIDFTALSTLGEERLWQTLGLTNQMWFLISLLDPEEIKPKATMTVADFRRQQQLKKLIQPLGMGETFRIMIQSKGLKALHLLGLREQSGKSRS</sequence>
<dbReference type="SUPFAM" id="SSF53335">
    <property type="entry name" value="S-adenosyl-L-methionine-dependent methyltransferases"/>
    <property type="match status" value="1"/>
</dbReference>
<dbReference type="InterPro" id="IPR003788">
    <property type="entry name" value="NDUFAF7"/>
</dbReference>
<evidence type="ECO:0000313" key="4">
    <source>
        <dbReference type="Proteomes" id="UP000468766"/>
    </source>
</evidence>
<evidence type="ECO:0000256" key="2">
    <source>
        <dbReference type="ARBA" id="ARBA00022679"/>
    </source>
</evidence>